<evidence type="ECO:0000313" key="1">
    <source>
        <dbReference type="EMBL" id="PKU63420.1"/>
    </source>
</evidence>
<evidence type="ECO:0000313" key="2">
    <source>
        <dbReference type="Proteomes" id="UP000233837"/>
    </source>
</evidence>
<dbReference type="Proteomes" id="UP000233837">
    <property type="component" value="Unassembled WGS sequence"/>
</dbReference>
<sequence>MHENVEHVVEGRLDTGPLIHPSLAEVGLSVKLDLLVSDAPMASPVAGPNLEACGDIYKIIDDNLPLLHGGELSSLLCYFCQ</sequence>
<gene>
    <name evidence="1" type="ORF">MA16_Dca010030</name>
</gene>
<reference evidence="1 2" key="1">
    <citation type="journal article" date="2016" name="Sci. Rep.">
        <title>The Dendrobium catenatum Lindl. genome sequence provides insights into polysaccharide synthase, floral development and adaptive evolution.</title>
        <authorList>
            <person name="Zhang G.Q."/>
            <person name="Xu Q."/>
            <person name="Bian C."/>
            <person name="Tsai W.C."/>
            <person name="Yeh C.M."/>
            <person name="Liu K.W."/>
            <person name="Yoshida K."/>
            <person name="Zhang L.S."/>
            <person name="Chang S.B."/>
            <person name="Chen F."/>
            <person name="Shi Y."/>
            <person name="Su Y.Y."/>
            <person name="Zhang Y.Q."/>
            <person name="Chen L.J."/>
            <person name="Yin Y."/>
            <person name="Lin M."/>
            <person name="Huang H."/>
            <person name="Deng H."/>
            <person name="Wang Z.W."/>
            <person name="Zhu S.L."/>
            <person name="Zhao X."/>
            <person name="Deng C."/>
            <person name="Niu S.C."/>
            <person name="Huang J."/>
            <person name="Wang M."/>
            <person name="Liu G.H."/>
            <person name="Yang H.J."/>
            <person name="Xiao X.J."/>
            <person name="Hsiao Y.Y."/>
            <person name="Wu W.L."/>
            <person name="Chen Y.Y."/>
            <person name="Mitsuda N."/>
            <person name="Ohme-Takagi M."/>
            <person name="Luo Y.B."/>
            <person name="Van de Peer Y."/>
            <person name="Liu Z.J."/>
        </authorList>
    </citation>
    <scope>NUCLEOTIDE SEQUENCE [LARGE SCALE GENOMIC DNA]</scope>
    <source>
        <tissue evidence="1">The whole plant</tissue>
    </source>
</reference>
<accession>A0A2I0VJ26</accession>
<proteinExistence type="predicted"/>
<name>A0A2I0VJ26_9ASPA</name>
<keyword evidence="2" id="KW-1185">Reference proteome</keyword>
<organism evidence="1 2">
    <name type="scientific">Dendrobium catenatum</name>
    <dbReference type="NCBI Taxonomy" id="906689"/>
    <lineage>
        <taxon>Eukaryota</taxon>
        <taxon>Viridiplantae</taxon>
        <taxon>Streptophyta</taxon>
        <taxon>Embryophyta</taxon>
        <taxon>Tracheophyta</taxon>
        <taxon>Spermatophyta</taxon>
        <taxon>Magnoliopsida</taxon>
        <taxon>Liliopsida</taxon>
        <taxon>Asparagales</taxon>
        <taxon>Orchidaceae</taxon>
        <taxon>Epidendroideae</taxon>
        <taxon>Malaxideae</taxon>
        <taxon>Dendrobiinae</taxon>
        <taxon>Dendrobium</taxon>
    </lineage>
</organism>
<reference evidence="1 2" key="2">
    <citation type="journal article" date="2017" name="Nature">
        <title>The Apostasia genome and the evolution of orchids.</title>
        <authorList>
            <person name="Zhang G.Q."/>
            <person name="Liu K.W."/>
            <person name="Li Z."/>
            <person name="Lohaus R."/>
            <person name="Hsiao Y.Y."/>
            <person name="Niu S.C."/>
            <person name="Wang J.Y."/>
            <person name="Lin Y.C."/>
            <person name="Xu Q."/>
            <person name="Chen L.J."/>
            <person name="Yoshida K."/>
            <person name="Fujiwara S."/>
            <person name="Wang Z.W."/>
            <person name="Zhang Y.Q."/>
            <person name="Mitsuda N."/>
            <person name="Wang M."/>
            <person name="Liu G.H."/>
            <person name="Pecoraro L."/>
            <person name="Huang H.X."/>
            <person name="Xiao X.J."/>
            <person name="Lin M."/>
            <person name="Wu X.Y."/>
            <person name="Wu W.L."/>
            <person name="Chen Y.Y."/>
            <person name="Chang S.B."/>
            <person name="Sakamoto S."/>
            <person name="Ohme-Takagi M."/>
            <person name="Yagi M."/>
            <person name="Zeng S.J."/>
            <person name="Shen C.Y."/>
            <person name="Yeh C.M."/>
            <person name="Luo Y.B."/>
            <person name="Tsai W.C."/>
            <person name="Van de Peer Y."/>
            <person name="Liu Z.J."/>
        </authorList>
    </citation>
    <scope>NUCLEOTIDE SEQUENCE [LARGE SCALE GENOMIC DNA]</scope>
    <source>
        <tissue evidence="1">The whole plant</tissue>
    </source>
</reference>
<dbReference type="EMBL" id="KZ503497">
    <property type="protein sequence ID" value="PKU63420.1"/>
    <property type="molecule type" value="Genomic_DNA"/>
</dbReference>
<protein>
    <submittedName>
        <fullName evidence="1">Uncharacterized protein</fullName>
    </submittedName>
</protein>
<dbReference type="AlphaFoldDB" id="A0A2I0VJ26"/>